<dbReference type="InterPro" id="IPR001810">
    <property type="entry name" value="F-box_dom"/>
</dbReference>
<dbReference type="HOGENOM" id="CLU_028840_1_1_1"/>
<dbReference type="InParanoid" id="P91232"/>
<dbReference type="OrthoDB" id="5910839at2759"/>
<dbReference type="InterPro" id="IPR012885">
    <property type="entry name" value="F-box_Sdz-33"/>
</dbReference>
<dbReference type="Proteomes" id="UP000001940">
    <property type="component" value="Chromosome II"/>
</dbReference>
<dbReference type="Pfam" id="PF07735">
    <property type="entry name" value="FBA_2"/>
    <property type="match status" value="1"/>
</dbReference>
<dbReference type="PaxDb" id="6239-F08D12.9"/>
<dbReference type="InterPro" id="IPR053222">
    <property type="entry name" value="Zygotic_Embryogenesis-Asso"/>
</dbReference>
<dbReference type="AlphaFoldDB" id="P91232"/>
<sequence length="340" mass="39891">MAARFPLLLRLPEKNLRIVLEQMGFLDLLAFSLCSKITKAHTTQLKRKIDNLKLHASIVVNISFRLTNQEEIRLDVKTDRFDRWNLNFCEIANVTYTVGYQQQFCWKKKGFGLRDWINHIMETFNYPVIDRLRLHGYMFPLANSRQISKVLNGLKVKNMDFWNYTEDGVFNIRSNLEIVALTLAFPDSEHFSELSTRRILSENQTNMIHHSMPFMAEMGVDRVLYSCITVNDLLVNNCTQLTISRSILTSKDMNIFLKHWINGSIKTLEFLELQTYVQTQWNMKILLKDIDHKIPCRVENGVPRGAKMFRIPRIDSSNLFMTYIVHDDRKYVLKIDARCG</sequence>
<organism evidence="3 4">
    <name type="scientific">Caenorhabditis elegans</name>
    <dbReference type="NCBI Taxonomy" id="6239"/>
    <lineage>
        <taxon>Eukaryota</taxon>
        <taxon>Metazoa</taxon>
        <taxon>Ecdysozoa</taxon>
        <taxon>Nematoda</taxon>
        <taxon>Chromadorea</taxon>
        <taxon>Rhabditida</taxon>
        <taxon>Rhabditina</taxon>
        <taxon>Rhabditomorpha</taxon>
        <taxon>Rhabditoidea</taxon>
        <taxon>Rhabditidae</taxon>
        <taxon>Peloderinae</taxon>
        <taxon>Caenorhabditis</taxon>
    </lineage>
</organism>
<dbReference type="Bgee" id="WBGene00017252">
    <property type="expression patterns" value="Expressed in embryo and 2 other cell types or tissues"/>
</dbReference>
<dbReference type="PANTHER" id="PTHR22899:SF0">
    <property type="entry name" value="F-BOX ASSOCIATED DOMAIN-CONTAINING PROTEIN-RELATED"/>
    <property type="match status" value="1"/>
</dbReference>
<dbReference type="PhylomeDB" id="P91232"/>
<dbReference type="KEGG" id="cel:CELE_F08D12.9"/>
<dbReference type="WormBase" id="F08D12.9">
    <property type="protein sequence ID" value="CE09242"/>
    <property type="gene ID" value="WBGene00017252"/>
    <property type="gene designation" value="sdz-10"/>
</dbReference>
<dbReference type="FunCoup" id="P91232">
    <property type="interactions" value="6"/>
</dbReference>
<feature type="domain" description="Sdz-33 F-box" evidence="2">
    <location>
        <begin position="227"/>
        <end position="273"/>
    </location>
</feature>
<protein>
    <submittedName>
        <fullName evidence="3">F-box domain-containing protein</fullName>
    </submittedName>
</protein>
<dbReference type="UCSC" id="F08D12.9">
    <property type="organism name" value="c. elegans"/>
</dbReference>
<dbReference type="GeneID" id="184179"/>
<evidence type="ECO:0000259" key="1">
    <source>
        <dbReference type="Pfam" id="PF00646"/>
    </source>
</evidence>
<dbReference type="PANTHER" id="PTHR22899">
    <property type="entry name" value="CYCLIN-RELATED F-BOX FAMILY"/>
    <property type="match status" value="1"/>
</dbReference>
<proteinExistence type="predicted"/>
<evidence type="ECO:0000313" key="5">
    <source>
        <dbReference type="WormBase" id="F08D12.9"/>
    </source>
</evidence>
<dbReference type="CTD" id="184179"/>
<dbReference type="RefSeq" id="NP_494358.1">
    <property type="nucleotide sequence ID" value="NM_061957.5"/>
</dbReference>
<evidence type="ECO:0000313" key="3">
    <source>
        <dbReference type="EMBL" id="CCD69007.1"/>
    </source>
</evidence>
<evidence type="ECO:0000259" key="2">
    <source>
        <dbReference type="Pfam" id="PF07735"/>
    </source>
</evidence>
<dbReference type="STRING" id="6239.F08D12.9.1"/>
<feature type="domain" description="F-box" evidence="1">
    <location>
        <begin position="8"/>
        <end position="48"/>
    </location>
</feature>
<keyword evidence="4" id="KW-1185">Reference proteome</keyword>
<reference evidence="3 4" key="1">
    <citation type="journal article" date="1998" name="Science">
        <title>Genome sequence of the nematode C. elegans: a platform for investigating biology.</title>
        <authorList>
            <consortium name="The C. elegans sequencing consortium"/>
            <person name="Sulson J.E."/>
            <person name="Waterston R."/>
        </authorList>
    </citation>
    <scope>NUCLEOTIDE SEQUENCE [LARGE SCALE GENOMIC DNA]</scope>
    <source>
        <strain evidence="3 4">Bristol N2</strain>
    </source>
</reference>
<dbReference type="EMBL" id="BX284602">
    <property type="protein sequence ID" value="CCD69007.1"/>
    <property type="molecule type" value="Genomic_DNA"/>
</dbReference>
<dbReference type="AGR" id="WB:WBGene00017252"/>
<gene>
    <name evidence="3 5" type="primary">sdz-10</name>
    <name evidence="3" type="ORF">CELE_F08D12.9</name>
    <name evidence="5" type="ORF">F08D12.9</name>
</gene>
<accession>P91232</accession>
<evidence type="ECO:0000313" key="4">
    <source>
        <dbReference type="Proteomes" id="UP000001940"/>
    </source>
</evidence>
<dbReference type="Pfam" id="PF00646">
    <property type="entry name" value="F-box"/>
    <property type="match status" value="1"/>
</dbReference>
<dbReference type="PIR" id="T25677">
    <property type="entry name" value="T25677"/>
</dbReference>
<dbReference type="PeptideAtlas" id="P91232"/>
<name>P91232_CAEEL</name>